<dbReference type="InterPro" id="IPR015797">
    <property type="entry name" value="NUDIX_hydrolase-like_dom_sf"/>
</dbReference>
<dbReference type="PROSITE" id="PS00893">
    <property type="entry name" value="NUDIX_BOX"/>
    <property type="match status" value="1"/>
</dbReference>
<dbReference type="Proteomes" id="UP000305948">
    <property type="component" value="Unassembled WGS sequence"/>
</dbReference>
<protein>
    <recommendedName>
        <fullName evidence="3">Nudix hydrolase domain-containing protein</fullName>
    </recommendedName>
</protein>
<dbReference type="OrthoDB" id="10249920at2759"/>
<dbReference type="AlphaFoldDB" id="A0A5C3MMU6"/>
<evidence type="ECO:0000313" key="4">
    <source>
        <dbReference type="EMBL" id="TFK46045.1"/>
    </source>
</evidence>
<dbReference type="PRINTS" id="PR00502">
    <property type="entry name" value="NUDIXFAMILY"/>
</dbReference>
<accession>A0A5C3MMU6</accession>
<dbReference type="GO" id="GO:0006753">
    <property type="term" value="P:nucleoside phosphate metabolic process"/>
    <property type="evidence" value="ECO:0007669"/>
    <property type="project" value="TreeGrafter"/>
</dbReference>
<dbReference type="PROSITE" id="PS51462">
    <property type="entry name" value="NUDIX"/>
    <property type="match status" value="1"/>
</dbReference>
<dbReference type="Gene3D" id="3.90.79.10">
    <property type="entry name" value="Nucleoside Triphosphate Pyrophosphohydrolase"/>
    <property type="match status" value="1"/>
</dbReference>
<dbReference type="GO" id="GO:0019693">
    <property type="term" value="P:ribose phosphate metabolic process"/>
    <property type="evidence" value="ECO:0007669"/>
    <property type="project" value="TreeGrafter"/>
</dbReference>
<sequence>MPDPTVLSTQELSASEAKWVTLKRISWKDQTGKDRTWECAERKTRGSSGIDAVAILAIIRSKTNAFPPSTVIIEQFRPPVNSYVVELPAGLIDADETPEDAALRELEEETGYKGDAVIESSPLQVCDPGMTTANMKLVSVRVALPDKLETPEQKLDEGEFIVKRVVELAKLHEELKGYERKGFVVDARLSHLALGYDMAVRASKELL</sequence>
<dbReference type="STRING" id="5364.A0A5C3MMU6"/>
<keyword evidence="5" id="KW-1185">Reference proteome</keyword>
<dbReference type="InterPro" id="IPR000086">
    <property type="entry name" value="NUDIX_hydrolase_dom"/>
</dbReference>
<dbReference type="FunFam" id="3.90.79.10:FF:000016">
    <property type="entry name" value="ADP-sugar pyrophosphatase isoform X1"/>
    <property type="match status" value="1"/>
</dbReference>
<feature type="domain" description="Nudix hydrolase" evidence="3">
    <location>
        <begin position="48"/>
        <end position="188"/>
    </location>
</feature>
<comment type="similarity">
    <text evidence="2">Belongs to the Nudix hydrolase family.</text>
</comment>
<gene>
    <name evidence="4" type="ORF">OE88DRAFT_1638999</name>
</gene>
<organism evidence="4 5">
    <name type="scientific">Heliocybe sulcata</name>
    <dbReference type="NCBI Taxonomy" id="5364"/>
    <lineage>
        <taxon>Eukaryota</taxon>
        <taxon>Fungi</taxon>
        <taxon>Dikarya</taxon>
        <taxon>Basidiomycota</taxon>
        <taxon>Agaricomycotina</taxon>
        <taxon>Agaricomycetes</taxon>
        <taxon>Gloeophyllales</taxon>
        <taxon>Gloeophyllaceae</taxon>
        <taxon>Heliocybe</taxon>
    </lineage>
</organism>
<dbReference type="Pfam" id="PF00293">
    <property type="entry name" value="NUDIX"/>
    <property type="match status" value="1"/>
</dbReference>
<keyword evidence="1 2" id="KW-0378">Hydrolase</keyword>
<dbReference type="SUPFAM" id="SSF55811">
    <property type="entry name" value="Nudix"/>
    <property type="match status" value="1"/>
</dbReference>
<evidence type="ECO:0000259" key="3">
    <source>
        <dbReference type="PROSITE" id="PS51462"/>
    </source>
</evidence>
<evidence type="ECO:0000256" key="2">
    <source>
        <dbReference type="RuleBase" id="RU003476"/>
    </source>
</evidence>
<reference evidence="4 5" key="1">
    <citation type="journal article" date="2019" name="Nat. Ecol. Evol.">
        <title>Megaphylogeny resolves global patterns of mushroom evolution.</title>
        <authorList>
            <person name="Varga T."/>
            <person name="Krizsan K."/>
            <person name="Foldi C."/>
            <person name="Dima B."/>
            <person name="Sanchez-Garcia M."/>
            <person name="Sanchez-Ramirez S."/>
            <person name="Szollosi G.J."/>
            <person name="Szarkandi J.G."/>
            <person name="Papp V."/>
            <person name="Albert L."/>
            <person name="Andreopoulos W."/>
            <person name="Angelini C."/>
            <person name="Antonin V."/>
            <person name="Barry K.W."/>
            <person name="Bougher N.L."/>
            <person name="Buchanan P."/>
            <person name="Buyck B."/>
            <person name="Bense V."/>
            <person name="Catcheside P."/>
            <person name="Chovatia M."/>
            <person name="Cooper J."/>
            <person name="Damon W."/>
            <person name="Desjardin D."/>
            <person name="Finy P."/>
            <person name="Geml J."/>
            <person name="Haridas S."/>
            <person name="Hughes K."/>
            <person name="Justo A."/>
            <person name="Karasinski D."/>
            <person name="Kautmanova I."/>
            <person name="Kiss B."/>
            <person name="Kocsube S."/>
            <person name="Kotiranta H."/>
            <person name="LaButti K.M."/>
            <person name="Lechner B.E."/>
            <person name="Liimatainen K."/>
            <person name="Lipzen A."/>
            <person name="Lukacs Z."/>
            <person name="Mihaltcheva S."/>
            <person name="Morgado L.N."/>
            <person name="Niskanen T."/>
            <person name="Noordeloos M.E."/>
            <person name="Ohm R.A."/>
            <person name="Ortiz-Santana B."/>
            <person name="Ovrebo C."/>
            <person name="Racz N."/>
            <person name="Riley R."/>
            <person name="Savchenko A."/>
            <person name="Shiryaev A."/>
            <person name="Soop K."/>
            <person name="Spirin V."/>
            <person name="Szebenyi C."/>
            <person name="Tomsovsky M."/>
            <person name="Tulloss R.E."/>
            <person name="Uehling J."/>
            <person name="Grigoriev I.V."/>
            <person name="Vagvolgyi C."/>
            <person name="Papp T."/>
            <person name="Martin F.M."/>
            <person name="Miettinen O."/>
            <person name="Hibbett D.S."/>
            <person name="Nagy L.G."/>
        </authorList>
    </citation>
    <scope>NUCLEOTIDE SEQUENCE [LARGE SCALE GENOMIC DNA]</scope>
    <source>
        <strain evidence="4 5">OMC1185</strain>
    </source>
</reference>
<dbReference type="PANTHER" id="PTHR11839">
    <property type="entry name" value="UDP/ADP-SUGAR PYROPHOSPHATASE"/>
    <property type="match status" value="1"/>
</dbReference>
<evidence type="ECO:0000256" key="1">
    <source>
        <dbReference type="ARBA" id="ARBA00022801"/>
    </source>
</evidence>
<dbReference type="EMBL" id="ML213534">
    <property type="protein sequence ID" value="TFK46045.1"/>
    <property type="molecule type" value="Genomic_DNA"/>
</dbReference>
<dbReference type="CDD" id="cd18888">
    <property type="entry name" value="NUDIX_ADPRase_Nudt5"/>
    <property type="match status" value="1"/>
</dbReference>
<evidence type="ECO:0000313" key="5">
    <source>
        <dbReference type="Proteomes" id="UP000305948"/>
    </source>
</evidence>
<dbReference type="InterPro" id="IPR020476">
    <property type="entry name" value="Nudix_hydrolase"/>
</dbReference>
<name>A0A5C3MMU6_9AGAM</name>
<dbReference type="GO" id="GO:0005634">
    <property type="term" value="C:nucleus"/>
    <property type="evidence" value="ECO:0007669"/>
    <property type="project" value="TreeGrafter"/>
</dbReference>
<dbReference type="InterPro" id="IPR020084">
    <property type="entry name" value="NUDIX_hydrolase_CS"/>
</dbReference>
<proteinExistence type="inferred from homology"/>
<dbReference type="PANTHER" id="PTHR11839:SF1">
    <property type="entry name" value="ADP-SUGAR PYROPHOSPHATASE"/>
    <property type="match status" value="1"/>
</dbReference>
<dbReference type="GO" id="GO:0047631">
    <property type="term" value="F:ADP-ribose diphosphatase activity"/>
    <property type="evidence" value="ECO:0007669"/>
    <property type="project" value="TreeGrafter"/>
</dbReference>